<accession>A0A8C4R882</accession>
<sequence length="279" mass="32478">IINYFELKLPMNSPKHNVMMLFIHLLYDHPELSLSFFHFRLALLQPLTRMRHEVETFRYRAISDTLLTVNRMEQARTDYRGALLWMKDISQELDPDTFKQMEKFRKVQFQVRETKRHFDQLKSDVCQKVDLLGASRCNLLSHTLASYQVCVHYSWGSLNSKLCHQTFPNASFHHWCLPYYLSLCCIRMPSFLFLTSSHHAVNMLSSMEPFLPPSGGWSSPRQYLLSQSCSWSMCINDLCDDLENHLFVFADDSILSRTVSQSSASQTAAVFLSVELDTI</sequence>
<keyword evidence="3" id="KW-1185">Reference proteome</keyword>
<reference evidence="2" key="2">
    <citation type="submission" date="2025-09" db="UniProtKB">
        <authorList>
            <consortium name="Ensembl"/>
        </authorList>
    </citation>
    <scope>IDENTIFICATION</scope>
</reference>
<organism evidence="2 3">
    <name type="scientific">Eptatretus burgeri</name>
    <name type="common">Inshore hagfish</name>
    <dbReference type="NCBI Taxonomy" id="7764"/>
    <lineage>
        <taxon>Eukaryota</taxon>
        <taxon>Metazoa</taxon>
        <taxon>Chordata</taxon>
        <taxon>Craniata</taxon>
        <taxon>Vertebrata</taxon>
        <taxon>Cyclostomata</taxon>
        <taxon>Myxini</taxon>
        <taxon>Myxiniformes</taxon>
        <taxon>Myxinidae</taxon>
        <taxon>Eptatretinae</taxon>
        <taxon>Eptatretus</taxon>
    </lineage>
</organism>
<dbReference type="PANTHER" id="PTHR10164">
    <property type="entry name" value="ISLET CELL AUTOANTIGEN 1"/>
    <property type="match status" value="1"/>
</dbReference>
<dbReference type="Pfam" id="PF06456">
    <property type="entry name" value="Arfaptin"/>
    <property type="match status" value="1"/>
</dbReference>
<feature type="domain" description="AH" evidence="1">
    <location>
        <begin position="40"/>
        <end position="148"/>
    </location>
</feature>
<evidence type="ECO:0000259" key="1">
    <source>
        <dbReference type="PROSITE" id="PS50870"/>
    </source>
</evidence>
<evidence type="ECO:0000313" key="2">
    <source>
        <dbReference type="Ensembl" id="ENSEBUP00000026323.1"/>
    </source>
</evidence>
<dbReference type="InterPro" id="IPR024114">
    <property type="entry name" value="Islet_autoAg_Ica1/Ica1-like"/>
</dbReference>
<dbReference type="AlphaFoldDB" id="A0A8C4R882"/>
<dbReference type="Ensembl" id="ENSEBUT00000026899.1">
    <property type="protein sequence ID" value="ENSEBUP00000026323.1"/>
    <property type="gene ID" value="ENSEBUG00000016216.1"/>
</dbReference>
<proteinExistence type="predicted"/>
<dbReference type="GO" id="GO:0051049">
    <property type="term" value="P:regulation of transport"/>
    <property type="evidence" value="ECO:0007669"/>
    <property type="project" value="TreeGrafter"/>
</dbReference>
<reference evidence="2" key="1">
    <citation type="submission" date="2025-08" db="UniProtKB">
        <authorList>
            <consortium name="Ensembl"/>
        </authorList>
    </citation>
    <scope>IDENTIFICATION</scope>
</reference>
<dbReference type="Gene3D" id="1.20.1270.60">
    <property type="entry name" value="Arfaptin homology (AH) domain/BAR domain"/>
    <property type="match status" value="1"/>
</dbReference>
<name>A0A8C4R882_EPTBU</name>
<dbReference type="PROSITE" id="PS50870">
    <property type="entry name" value="AH"/>
    <property type="match status" value="1"/>
</dbReference>
<dbReference type="InterPro" id="IPR010504">
    <property type="entry name" value="AH_dom"/>
</dbReference>
<evidence type="ECO:0000313" key="3">
    <source>
        <dbReference type="Proteomes" id="UP000694388"/>
    </source>
</evidence>
<dbReference type="GeneTree" id="ENSGT00390000005530"/>
<dbReference type="GO" id="GO:0005794">
    <property type="term" value="C:Golgi apparatus"/>
    <property type="evidence" value="ECO:0007669"/>
    <property type="project" value="TreeGrafter"/>
</dbReference>
<protein>
    <submittedName>
        <fullName evidence="2">Islet cell autoantigen 1</fullName>
    </submittedName>
</protein>
<dbReference type="SMART" id="SM01015">
    <property type="entry name" value="Arfaptin"/>
    <property type="match status" value="1"/>
</dbReference>
<dbReference type="Proteomes" id="UP000694388">
    <property type="component" value="Unplaced"/>
</dbReference>
<dbReference type="InterPro" id="IPR027267">
    <property type="entry name" value="AH/BAR_dom_sf"/>
</dbReference>
<dbReference type="SUPFAM" id="SSF103657">
    <property type="entry name" value="BAR/IMD domain-like"/>
    <property type="match status" value="1"/>
</dbReference>
<dbReference type="GO" id="GO:0019904">
    <property type="term" value="F:protein domain specific binding"/>
    <property type="evidence" value="ECO:0007669"/>
    <property type="project" value="InterPro"/>
</dbReference>
<dbReference type="PANTHER" id="PTHR10164:SF4">
    <property type="entry name" value="GH23156P"/>
    <property type="match status" value="1"/>
</dbReference>